<evidence type="ECO:0000313" key="2">
    <source>
        <dbReference type="EMBL" id="MBD2722015.1"/>
    </source>
</evidence>
<dbReference type="EMBL" id="JACXAC010000002">
    <property type="protein sequence ID" value="MBD2722015.1"/>
    <property type="molecule type" value="Genomic_DNA"/>
</dbReference>
<evidence type="ECO:0000256" key="1">
    <source>
        <dbReference type="SAM" id="Phobius"/>
    </source>
</evidence>
<keyword evidence="3" id="KW-1185">Reference proteome</keyword>
<keyword evidence="1" id="KW-1133">Transmembrane helix</keyword>
<accession>A0ABR8JSD1</accession>
<comment type="caution">
    <text evidence="2">The sequence shown here is derived from an EMBL/GenBank/DDBJ whole genome shotgun (WGS) entry which is preliminary data.</text>
</comment>
<dbReference type="Proteomes" id="UP000606003">
    <property type="component" value="Unassembled WGS sequence"/>
</dbReference>
<name>A0ABR8JSD1_9BACT</name>
<keyword evidence="1" id="KW-0812">Transmembrane</keyword>
<reference evidence="2 3" key="1">
    <citation type="submission" date="2020-09" db="EMBL/GenBank/DDBJ databases">
        <authorList>
            <person name="Kim M.K."/>
        </authorList>
    </citation>
    <scope>NUCLEOTIDE SEQUENCE [LARGE SCALE GENOMIC DNA]</scope>
    <source>
        <strain evidence="2 3">BT189</strain>
    </source>
</reference>
<keyword evidence="1" id="KW-0472">Membrane</keyword>
<feature type="transmembrane region" description="Helical" evidence="1">
    <location>
        <begin position="36"/>
        <end position="55"/>
    </location>
</feature>
<evidence type="ECO:0000313" key="3">
    <source>
        <dbReference type="Proteomes" id="UP000606003"/>
    </source>
</evidence>
<feature type="transmembrane region" description="Helical" evidence="1">
    <location>
        <begin position="92"/>
        <end position="110"/>
    </location>
</feature>
<dbReference type="RefSeq" id="WP_190923270.1">
    <property type="nucleotide sequence ID" value="NZ_JACXAC010000002.1"/>
</dbReference>
<proteinExistence type="predicted"/>
<protein>
    <submittedName>
        <fullName evidence="2">Uncharacterized protein</fullName>
    </submittedName>
</protein>
<sequence length="121" mass="12739">MLPQLLSLVLLVGLTAAALLRCIDRWRRAPRRDFRAGYWLSAGLLLPVVGAYLRLGQLGVTAHTTDLSFLFNAAPLYGQNLLGMALPRAAGLLAVFPVALPCAALCRALLGPGTGPESASS</sequence>
<gene>
    <name evidence="2" type="ORF">IC234_07730</name>
</gene>
<organism evidence="2 3">
    <name type="scientific">Hymenobacter armeniacus</name>
    <dbReference type="NCBI Taxonomy" id="2771358"/>
    <lineage>
        <taxon>Bacteria</taxon>
        <taxon>Pseudomonadati</taxon>
        <taxon>Bacteroidota</taxon>
        <taxon>Cytophagia</taxon>
        <taxon>Cytophagales</taxon>
        <taxon>Hymenobacteraceae</taxon>
        <taxon>Hymenobacter</taxon>
    </lineage>
</organism>